<keyword evidence="2" id="KW-1185">Reference proteome</keyword>
<gene>
    <name evidence="1" type="ORF">ILYODFUR_021628</name>
</gene>
<accession>A0ABV0VIK8</accession>
<dbReference type="EMBL" id="JAHRIQ010106591">
    <property type="protein sequence ID" value="MEQ2256168.1"/>
    <property type="molecule type" value="Genomic_DNA"/>
</dbReference>
<evidence type="ECO:0000313" key="1">
    <source>
        <dbReference type="EMBL" id="MEQ2256168.1"/>
    </source>
</evidence>
<sequence>MFNKDVFSFAYKELIGRRQQTQSTLVKSGVFTFFLNAESEARIKEQTTNIGEFLMISQNTKTDSYSPTELSPWKNRCCACPFLHQRSRCGELHRSLWLLVLTHRKTQTFSHNYRKKRTILF</sequence>
<protein>
    <submittedName>
        <fullName evidence="1">Uncharacterized protein</fullName>
    </submittedName>
</protein>
<reference evidence="1 2" key="1">
    <citation type="submission" date="2021-06" db="EMBL/GenBank/DDBJ databases">
        <authorList>
            <person name="Palmer J.M."/>
        </authorList>
    </citation>
    <scope>NUCLEOTIDE SEQUENCE [LARGE SCALE GENOMIC DNA]</scope>
    <source>
        <strain evidence="2">if_2019</strain>
        <tissue evidence="1">Muscle</tissue>
    </source>
</reference>
<proteinExistence type="predicted"/>
<name>A0ABV0VIK8_9TELE</name>
<dbReference type="Proteomes" id="UP001482620">
    <property type="component" value="Unassembled WGS sequence"/>
</dbReference>
<organism evidence="1 2">
    <name type="scientific">Ilyodon furcidens</name>
    <name type="common">goldbreast splitfin</name>
    <dbReference type="NCBI Taxonomy" id="33524"/>
    <lineage>
        <taxon>Eukaryota</taxon>
        <taxon>Metazoa</taxon>
        <taxon>Chordata</taxon>
        <taxon>Craniata</taxon>
        <taxon>Vertebrata</taxon>
        <taxon>Euteleostomi</taxon>
        <taxon>Actinopterygii</taxon>
        <taxon>Neopterygii</taxon>
        <taxon>Teleostei</taxon>
        <taxon>Neoteleostei</taxon>
        <taxon>Acanthomorphata</taxon>
        <taxon>Ovalentaria</taxon>
        <taxon>Atherinomorphae</taxon>
        <taxon>Cyprinodontiformes</taxon>
        <taxon>Goodeidae</taxon>
        <taxon>Ilyodon</taxon>
    </lineage>
</organism>
<comment type="caution">
    <text evidence="1">The sequence shown here is derived from an EMBL/GenBank/DDBJ whole genome shotgun (WGS) entry which is preliminary data.</text>
</comment>
<evidence type="ECO:0000313" key="2">
    <source>
        <dbReference type="Proteomes" id="UP001482620"/>
    </source>
</evidence>